<dbReference type="SUPFAM" id="SSF111369">
    <property type="entry name" value="HlyD-like secretion proteins"/>
    <property type="match status" value="1"/>
</dbReference>
<comment type="subcellular location">
    <subcellularLocation>
        <location evidence="1">Cell membrane</location>
    </subcellularLocation>
</comment>
<dbReference type="Proteomes" id="UP000032414">
    <property type="component" value="Chromosome I"/>
</dbReference>
<gene>
    <name evidence="13" type="ORF">LMI_3044</name>
    <name evidence="14" type="ORF">SAMN02982997_00721</name>
</gene>
<dbReference type="PATRIC" id="fig|451.8.peg.843"/>
<evidence type="ECO:0000259" key="11">
    <source>
        <dbReference type="Pfam" id="PF25944"/>
    </source>
</evidence>
<dbReference type="Gene3D" id="1.10.287.470">
    <property type="entry name" value="Helix hairpin bin"/>
    <property type="match status" value="1"/>
</dbReference>
<dbReference type="Pfam" id="PF25944">
    <property type="entry name" value="Beta-barrel_RND"/>
    <property type="match status" value="1"/>
</dbReference>
<keyword evidence="8" id="KW-0812">Transmembrane</keyword>
<dbReference type="PANTHER" id="PTHR30469:SF12">
    <property type="entry name" value="MULTIDRUG RESISTANCE PROTEIN MDTA"/>
    <property type="match status" value="1"/>
</dbReference>
<dbReference type="Pfam" id="PF25917">
    <property type="entry name" value="BSH_RND"/>
    <property type="match status" value="1"/>
</dbReference>
<evidence type="ECO:0000313" key="13">
    <source>
        <dbReference type="EMBL" id="CEG62273.1"/>
    </source>
</evidence>
<evidence type="ECO:0000256" key="6">
    <source>
        <dbReference type="ARBA" id="ARBA00023136"/>
    </source>
</evidence>
<dbReference type="KEGG" id="tmc:LMI_3044"/>
<dbReference type="EMBL" id="LN614830">
    <property type="protein sequence ID" value="CEG62273.1"/>
    <property type="molecule type" value="Genomic_DNA"/>
</dbReference>
<dbReference type="OrthoDB" id="9783047at2"/>
<evidence type="ECO:0000256" key="7">
    <source>
        <dbReference type="SAM" id="MobiDB-lite"/>
    </source>
</evidence>
<evidence type="ECO:0000313" key="15">
    <source>
        <dbReference type="Proteomes" id="UP000032414"/>
    </source>
</evidence>
<dbReference type="Proteomes" id="UP000182998">
    <property type="component" value="Unassembled WGS sequence"/>
</dbReference>
<reference evidence="13" key="1">
    <citation type="submission" date="2014-09" db="EMBL/GenBank/DDBJ databases">
        <authorList>
            <person name="GOMEZ-VALERO Laura"/>
        </authorList>
    </citation>
    <scope>NUCLEOTIDE SEQUENCE</scope>
    <source>
        <strain evidence="13">ATCC33218</strain>
    </source>
</reference>
<accession>A0A098GIH0</accession>
<dbReference type="NCBIfam" id="TIGR01730">
    <property type="entry name" value="RND_mfp"/>
    <property type="match status" value="1"/>
</dbReference>
<dbReference type="Gene3D" id="2.40.420.20">
    <property type="match status" value="1"/>
</dbReference>
<sequence length="394" mass="43741">MNEPLSPEDQIPSDPLVESETPSRSSPLWWLLFLLVILLLVYFIKFRHPKPEEEKKPPAVTLAVAHTSDVPVYISALGNVTATYTVMVKTQINGLLMKVLFKEGQFVKKGDLLAEIDQRPLLAQLTQYQGQLIRDQALLANALVDLKRYQRLWKQDSISQQTLATQEALVRQYQGQIEIDRGLIESTKVNLLYCRITSPIDGRIGLRLVDPGNFVQTTDPTGIAVITTLNPITVIFTIPEEDVARILPRAFTARNIQVEAYDRQQKQLLATGTLLTIDNQIDTATGTVKLRATFENKGNKLFPNQFVNAKLLVTTLNNAVVVPTAAIQHGNNGNFVYRLNPNFTVRIQPIETGVVHGDETVIQKGLSFGEQVVVDGADKLTDGMKVSIAESAGY</sequence>
<feature type="domain" description="Multidrug resistance protein MdtA-like barrel-sandwich hybrid" evidence="10">
    <location>
        <begin position="85"/>
        <end position="227"/>
    </location>
</feature>
<dbReference type="InterPro" id="IPR058625">
    <property type="entry name" value="MdtA-like_BSH"/>
</dbReference>
<dbReference type="PANTHER" id="PTHR30469">
    <property type="entry name" value="MULTIDRUG RESISTANCE PROTEIN MDTA"/>
    <property type="match status" value="1"/>
</dbReference>
<keyword evidence="5" id="KW-0997">Cell inner membrane</keyword>
<feature type="domain" description="Multidrug resistance protein MdtA-like alpha-helical hairpin" evidence="9">
    <location>
        <begin position="124"/>
        <end position="193"/>
    </location>
</feature>
<keyword evidence="3" id="KW-0813">Transport</keyword>
<evidence type="ECO:0000313" key="14">
    <source>
        <dbReference type="EMBL" id="SCY05235.1"/>
    </source>
</evidence>
<dbReference type="AlphaFoldDB" id="A0A098GIH0"/>
<reference evidence="14 16" key="3">
    <citation type="submission" date="2016-10" db="EMBL/GenBank/DDBJ databases">
        <authorList>
            <person name="Varghese N."/>
            <person name="Submissions S."/>
        </authorList>
    </citation>
    <scope>NUCLEOTIDE SEQUENCE [LARGE SCALE GENOMIC DNA]</scope>
    <source>
        <strain evidence="14 16">ATCC 33218</strain>
    </source>
</reference>
<dbReference type="InterPro" id="IPR058627">
    <property type="entry name" value="MdtA-like_C"/>
</dbReference>
<name>A0A098GIH0_LEGMI</name>
<dbReference type="Pfam" id="PF25967">
    <property type="entry name" value="RND-MFP_C"/>
    <property type="match status" value="1"/>
</dbReference>
<keyword evidence="4" id="KW-1003">Cell membrane</keyword>
<dbReference type="STRING" id="451.B6N58_14010"/>
<evidence type="ECO:0000256" key="4">
    <source>
        <dbReference type="ARBA" id="ARBA00022475"/>
    </source>
</evidence>
<evidence type="ECO:0000256" key="5">
    <source>
        <dbReference type="ARBA" id="ARBA00022519"/>
    </source>
</evidence>
<dbReference type="HOGENOM" id="CLU_018816_2_0_6"/>
<comment type="similarity">
    <text evidence="2">Belongs to the membrane fusion protein (MFP) (TC 8.A.1) family.</text>
</comment>
<proteinExistence type="inferred from homology"/>
<feature type="domain" description="Multidrug resistance protein MdtA-like beta-barrel" evidence="11">
    <location>
        <begin position="231"/>
        <end position="314"/>
    </location>
</feature>
<feature type="domain" description="Multidrug resistance protein MdtA-like C-terminal permuted SH3" evidence="12">
    <location>
        <begin position="318"/>
        <end position="379"/>
    </location>
</feature>
<keyword evidence="6 8" id="KW-0472">Membrane</keyword>
<dbReference type="GO" id="GO:0015562">
    <property type="term" value="F:efflux transmembrane transporter activity"/>
    <property type="evidence" value="ECO:0007669"/>
    <property type="project" value="TreeGrafter"/>
</dbReference>
<dbReference type="RefSeq" id="WP_052679597.1">
    <property type="nucleotide sequence ID" value="NZ_CP020614.1"/>
</dbReference>
<evidence type="ECO:0000256" key="1">
    <source>
        <dbReference type="ARBA" id="ARBA00004236"/>
    </source>
</evidence>
<protein>
    <submittedName>
        <fullName evidence="14">Membrane fusion protein, multidrug efflux system</fullName>
    </submittedName>
</protein>
<dbReference type="Gene3D" id="2.40.50.100">
    <property type="match status" value="1"/>
</dbReference>
<dbReference type="EMBL" id="FMVN01000003">
    <property type="protein sequence ID" value="SCY05235.1"/>
    <property type="molecule type" value="Genomic_DNA"/>
</dbReference>
<dbReference type="InterPro" id="IPR006143">
    <property type="entry name" value="RND_pump_MFP"/>
</dbReference>
<reference evidence="15" key="2">
    <citation type="submission" date="2014-09" db="EMBL/GenBank/DDBJ databases">
        <authorList>
            <person name="Gomez-Valero L."/>
        </authorList>
    </citation>
    <scope>NUCLEOTIDE SEQUENCE [LARGE SCALE GENOMIC DNA]</scope>
    <source>
        <strain evidence="15">ATCC33218</strain>
    </source>
</reference>
<feature type="transmembrane region" description="Helical" evidence="8">
    <location>
        <begin position="28"/>
        <end position="46"/>
    </location>
</feature>
<dbReference type="InterPro" id="IPR058624">
    <property type="entry name" value="MdtA-like_HH"/>
</dbReference>
<evidence type="ECO:0000256" key="8">
    <source>
        <dbReference type="SAM" id="Phobius"/>
    </source>
</evidence>
<organism evidence="13 15">
    <name type="scientific">Legionella micdadei</name>
    <name type="common">Tatlockia micdadei</name>
    <dbReference type="NCBI Taxonomy" id="451"/>
    <lineage>
        <taxon>Bacteria</taxon>
        <taxon>Pseudomonadati</taxon>
        <taxon>Pseudomonadota</taxon>
        <taxon>Gammaproteobacteria</taxon>
        <taxon>Legionellales</taxon>
        <taxon>Legionellaceae</taxon>
        <taxon>Legionella</taxon>
    </lineage>
</organism>
<dbReference type="Pfam" id="PF25876">
    <property type="entry name" value="HH_MFP_RND"/>
    <property type="match status" value="1"/>
</dbReference>
<evidence type="ECO:0000256" key="2">
    <source>
        <dbReference type="ARBA" id="ARBA00009477"/>
    </source>
</evidence>
<evidence type="ECO:0000259" key="10">
    <source>
        <dbReference type="Pfam" id="PF25917"/>
    </source>
</evidence>
<dbReference type="NCBIfam" id="NF008589">
    <property type="entry name" value="PRK11556.1"/>
    <property type="match status" value="1"/>
</dbReference>
<evidence type="ECO:0000259" key="12">
    <source>
        <dbReference type="Pfam" id="PF25967"/>
    </source>
</evidence>
<dbReference type="GO" id="GO:1990281">
    <property type="term" value="C:efflux pump complex"/>
    <property type="evidence" value="ECO:0007669"/>
    <property type="project" value="TreeGrafter"/>
</dbReference>
<keyword evidence="8" id="KW-1133">Transmembrane helix</keyword>
<dbReference type="InterPro" id="IPR058626">
    <property type="entry name" value="MdtA-like_b-barrel"/>
</dbReference>
<feature type="region of interest" description="Disordered" evidence="7">
    <location>
        <begin position="1"/>
        <end position="22"/>
    </location>
</feature>
<evidence type="ECO:0000259" key="9">
    <source>
        <dbReference type="Pfam" id="PF25876"/>
    </source>
</evidence>
<dbReference type="Gene3D" id="2.40.30.170">
    <property type="match status" value="1"/>
</dbReference>
<evidence type="ECO:0000256" key="3">
    <source>
        <dbReference type="ARBA" id="ARBA00022448"/>
    </source>
</evidence>
<keyword evidence="16" id="KW-1185">Reference proteome</keyword>
<evidence type="ECO:0000313" key="16">
    <source>
        <dbReference type="Proteomes" id="UP000182998"/>
    </source>
</evidence>